<organism evidence="1">
    <name type="scientific">viral metagenome</name>
    <dbReference type="NCBI Taxonomy" id="1070528"/>
    <lineage>
        <taxon>unclassified sequences</taxon>
        <taxon>metagenomes</taxon>
        <taxon>organismal metagenomes</taxon>
    </lineage>
</organism>
<proteinExistence type="predicted"/>
<name>A0A6M3KDQ1_9ZZZZ</name>
<dbReference type="EMBL" id="MT142394">
    <property type="protein sequence ID" value="QJA79764.1"/>
    <property type="molecule type" value="Genomic_DNA"/>
</dbReference>
<evidence type="ECO:0000313" key="1">
    <source>
        <dbReference type="EMBL" id="QJA79764.1"/>
    </source>
</evidence>
<dbReference type="InterPro" id="IPR027417">
    <property type="entry name" value="P-loop_NTPase"/>
</dbReference>
<reference evidence="1" key="1">
    <citation type="submission" date="2020-03" db="EMBL/GenBank/DDBJ databases">
        <title>The deep terrestrial virosphere.</title>
        <authorList>
            <person name="Holmfeldt K."/>
            <person name="Nilsson E."/>
            <person name="Simone D."/>
            <person name="Lopez-Fernandez M."/>
            <person name="Wu X."/>
            <person name="de Brujin I."/>
            <person name="Lundin D."/>
            <person name="Andersson A."/>
            <person name="Bertilsson S."/>
            <person name="Dopson M."/>
        </authorList>
    </citation>
    <scope>NUCLEOTIDE SEQUENCE</scope>
    <source>
        <strain evidence="1">MM415A00829</strain>
    </source>
</reference>
<gene>
    <name evidence="1" type="ORF">MM415A00829_0005</name>
</gene>
<accession>A0A6M3KDQ1</accession>
<protein>
    <submittedName>
        <fullName evidence="1">Putative terminase</fullName>
    </submittedName>
</protein>
<dbReference type="Gene3D" id="3.30.420.240">
    <property type="match status" value="1"/>
</dbReference>
<dbReference type="AlphaFoldDB" id="A0A6M3KDQ1"/>
<dbReference type="Gene3D" id="3.40.50.300">
    <property type="entry name" value="P-loop containing nucleotide triphosphate hydrolases"/>
    <property type="match status" value="1"/>
</dbReference>
<sequence>MIQTSPLQLRAQAELERRKRKKSLVKNYESYQSDPAGFGRDHLGQEYTADIVRVMESVRDNMVTFARSANGVGKTHGAASIATWFYKCFPDSQVYTAAAPPHSNLRRLLWGEIGQLITGSPSVFASDDPRTMQLAPPTPQGIEPKTFVVGVTIPTSGTPEQRKSKFSGKHSPHLLFIIDEGDAVPPEVYEAIEGCMSGGDARLLVLFNPRCKAGHVYQKAERGEANIIQLSAFDHPNVVVGSDVIPGAVTRETTVRRINQWTRPLAQAERPDNESFEVPDFLVGSVAKNQRGVAFPPLPAGWRHIENPAFFYMVLGEYPAQSETQLISLVWIEAARARWDAYVAQHGEIPPEGTRAIVGLDVAEFGQDSNSFCPRYGGWVARLTKWGGVDADMTAIKGAEHCKRIESRLALVDATGVGAGVAPRMNRLGIRARPVKVAESPTVRVEEGEFYQLRDQLWWLCREWLRTDLGAMLPPDERLLAGLQAPSYVKDKRTGKIKVTDKETLKEMLGYSPDEADSLCLTFAPSSGSGVWV</sequence>